<comment type="caution">
    <text evidence="2">The sequence shown here is derived from an EMBL/GenBank/DDBJ whole genome shotgun (WGS) entry which is preliminary data.</text>
</comment>
<dbReference type="EMBL" id="JARIHO010000002">
    <property type="protein sequence ID" value="KAJ7366158.1"/>
    <property type="molecule type" value="Genomic_DNA"/>
</dbReference>
<dbReference type="Proteomes" id="UP001218218">
    <property type="component" value="Unassembled WGS sequence"/>
</dbReference>
<dbReference type="AlphaFoldDB" id="A0AAD7AQJ3"/>
<gene>
    <name evidence="2" type="ORF">DFH08DRAFT_1002809</name>
</gene>
<reference evidence="2" key="1">
    <citation type="submission" date="2023-03" db="EMBL/GenBank/DDBJ databases">
        <title>Massive genome expansion in bonnet fungi (Mycena s.s.) driven by repeated elements and novel gene families across ecological guilds.</title>
        <authorList>
            <consortium name="Lawrence Berkeley National Laboratory"/>
            <person name="Harder C.B."/>
            <person name="Miyauchi S."/>
            <person name="Viragh M."/>
            <person name="Kuo A."/>
            <person name="Thoen E."/>
            <person name="Andreopoulos B."/>
            <person name="Lu D."/>
            <person name="Skrede I."/>
            <person name="Drula E."/>
            <person name="Henrissat B."/>
            <person name="Morin E."/>
            <person name="Kohler A."/>
            <person name="Barry K."/>
            <person name="LaButti K."/>
            <person name="Morin E."/>
            <person name="Salamov A."/>
            <person name="Lipzen A."/>
            <person name="Mereny Z."/>
            <person name="Hegedus B."/>
            <person name="Baldrian P."/>
            <person name="Stursova M."/>
            <person name="Weitz H."/>
            <person name="Taylor A."/>
            <person name="Grigoriev I.V."/>
            <person name="Nagy L.G."/>
            <person name="Martin F."/>
            <person name="Kauserud H."/>
        </authorList>
    </citation>
    <scope>NUCLEOTIDE SEQUENCE</scope>
    <source>
        <strain evidence="2">CBHHK002</strain>
    </source>
</reference>
<evidence type="ECO:0000313" key="3">
    <source>
        <dbReference type="Proteomes" id="UP001218218"/>
    </source>
</evidence>
<feature type="compositionally biased region" description="Basic and acidic residues" evidence="1">
    <location>
        <begin position="1"/>
        <end position="10"/>
    </location>
</feature>
<keyword evidence="3" id="KW-1185">Reference proteome</keyword>
<evidence type="ECO:0000313" key="2">
    <source>
        <dbReference type="EMBL" id="KAJ7366158.1"/>
    </source>
</evidence>
<sequence>MHHMIVDQRKPWTTAPRKRKRPDHLKHILSLAQLRCKENMSKMKNEKHGPPLNIIQLCIVHARTEETGECTLPTIINILPASQLNEGNQRKLSLTIALMGNLAVVLIDEFSTAAYAKKNVLANKVGILAVRLLTIGTTESLSTCYATYKFHFTCRTREDITRMQTVMSAIPGAWMTDNIATRLEVPIERGNGLTLAKLFHLLSARGDFSEYTVEKETLESVFLKVIRENNMRKPWVAT</sequence>
<feature type="region of interest" description="Disordered" evidence="1">
    <location>
        <begin position="1"/>
        <end position="21"/>
    </location>
</feature>
<protein>
    <submittedName>
        <fullName evidence="2">Uncharacterized protein</fullName>
    </submittedName>
</protein>
<organism evidence="2 3">
    <name type="scientific">Mycena albidolilacea</name>
    <dbReference type="NCBI Taxonomy" id="1033008"/>
    <lineage>
        <taxon>Eukaryota</taxon>
        <taxon>Fungi</taxon>
        <taxon>Dikarya</taxon>
        <taxon>Basidiomycota</taxon>
        <taxon>Agaricomycotina</taxon>
        <taxon>Agaricomycetes</taxon>
        <taxon>Agaricomycetidae</taxon>
        <taxon>Agaricales</taxon>
        <taxon>Marasmiineae</taxon>
        <taxon>Mycenaceae</taxon>
        <taxon>Mycena</taxon>
    </lineage>
</organism>
<name>A0AAD7AQJ3_9AGAR</name>
<accession>A0AAD7AQJ3</accession>
<evidence type="ECO:0000256" key="1">
    <source>
        <dbReference type="SAM" id="MobiDB-lite"/>
    </source>
</evidence>
<proteinExistence type="predicted"/>